<dbReference type="EMBL" id="JACGWL010000011">
    <property type="protein sequence ID" value="KAK4392022.1"/>
    <property type="molecule type" value="Genomic_DNA"/>
</dbReference>
<accession>A0AAE1WEW2</accession>
<feature type="region of interest" description="Disordered" evidence="1">
    <location>
        <begin position="71"/>
        <end position="134"/>
    </location>
</feature>
<feature type="compositionally biased region" description="Polar residues" evidence="1">
    <location>
        <begin position="75"/>
        <end position="84"/>
    </location>
</feature>
<organism evidence="2 3">
    <name type="scientific">Sesamum angolense</name>
    <dbReference type="NCBI Taxonomy" id="2727404"/>
    <lineage>
        <taxon>Eukaryota</taxon>
        <taxon>Viridiplantae</taxon>
        <taxon>Streptophyta</taxon>
        <taxon>Embryophyta</taxon>
        <taxon>Tracheophyta</taxon>
        <taxon>Spermatophyta</taxon>
        <taxon>Magnoliopsida</taxon>
        <taxon>eudicotyledons</taxon>
        <taxon>Gunneridae</taxon>
        <taxon>Pentapetalae</taxon>
        <taxon>asterids</taxon>
        <taxon>lamiids</taxon>
        <taxon>Lamiales</taxon>
        <taxon>Pedaliaceae</taxon>
        <taxon>Sesamum</taxon>
    </lineage>
</organism>
<protein>
    <submittedName>
        <fullName evidence="2">E3 ubiquitin-protein ligase RHF2A</fullName>
    </submittedName>
</protein>
<name>A0AAE1WEW2_9LAMI</name>
<sequence>MRVKTFCSASASAELPSLELSNTCVQCHCLLPPSRYQGSRCAMVALRMIQNLPAGGEETALAAATENNPSVPLASVNNDGTQHTASSVQSSQFSASSSGHLRMASMGRGLSGDNRRSQSSFANHDRAGPSEFQSFSDTWKSRFNSMSMKYKESISKSTKEWKEKLFSRSSSMADIGSEVRREVNAGIATVSRMMERLETRDSNRAGHVLANNAVGSSVTERSNSNRDTSSDMPLNGNNAASLAARSISS</sequence>
<dbReference type="Proteomes" id="UP001289374">
    <property type="component" value="Unassembled WGS sequence"/>
</dbReference>
<evidence type="ECO:0000313" key="2">
    <source>
        <dbReference type="EMBL" id="KAK4392022.1"/>
    </source>
</evidence>
<feature type="compositionally biased region" description="Low complexity" evidence="1">
    <location>
        <begin position="85"/>
        <end position="98"/>
    </location>
</feature>
<dbReference type="AlphaFoldDB" id="A0AAE1WEW2"/>
<evidence type="ECO:0000256" key="1">
    <source>
        <dbReference type="SAM" id="MobiDB-lite"/>
    </source>
</evidence>
<feature type="region of interest" description="Disordered" evidence="1">
    <location>
        <begin position="208"/>
        <end position="249"/>
    </location>
</feature>
<reference evidence="2" key="1">
    <citation type="submission" date="2020-06" db="EMBL/GenBank/DDBJ databases">
        <authorList>
            <person name="Li T."/>
            <person name="Hu X."/>
            <person name="Zhang T."/>
            <person name="Song X."/>
            <person name="Zhang H."/>
            <person name="Dai N."/>
            <person name="Sheng W."/>
            <person name="Hou X."/>
            <person name="Wei L."/>
        </authorList>
    </citation>
    <scope>NUCLEOTIDE SEQUENCE</scope>
    <source>
        <strain evidence="2">K16</strain>
        <tissue evidence="2">Leaf</tissue>
    </source>
</reference>
<proteinExistence type="predicted"/>
<evidence type="ECO:0000313" key="3">
    <source>
        <dbReference type="Proteomes" id="UP001289374"/>
    </source>
</evidence>
<gene>
    <name evidence="2" type="ORF">Sango_1980000</name>
</gene>
<keyword evidence="3" id="KW-1185">Reference proteome</keyword>
<reference evidence="2" key="2">
    <citation type="journal article" date="2024" name="Plant">
        <title>Genomic evolution and insights into agronomic trait innovations of Sesamum species.</title>
        <authorList>
            <person name="Miao H."/>
            <person name="Wang L."/>
            <person name="Qu L."/>
            <person name="Liu H."/>
            <person name="Sun Y."/>
            <person name="Le M."/>
            <person name="Wang Q."/>
            <person name="Wei S."/>
            <person name="Zheng Y."/>
            <person name="Lin W."/>
            <person name="Duan Y."/>
            <person name="Cao H."/>
            <person name="Xiong S."/>
            <person name="Wang X."/>
            <person name="Wei L."/>
            <person name="Li C."/>
            <person name="Ma Q."/>
            <person name="Ju M."/>
            <person name="Zhao R."/>
            <person name="Li G."/>
            <person name="Mu C."/>
            <person name="Tian Q."/>
            <person name="Mei H."/>
            <person name="Zhang T."/>
            <person name="Gao T."/>
            <person name="Zhang H."/>
        </authorList>
    </citation>
    <scope>NUCLEOTIDE SEQUENCE</scope>
    <source>
        <strain evidence="2">K16</strain>
    </source>
</reference>
<comment type="caution">
    <text evidence="2">The sequence shown here is derived from an EMBL/GenBank/DDBJ whole genome shotgun (WGS) entry which is preliminary data.</text>
</comment>
<feature type="compositionally biased region" description="Polar residues" evidence="1">
    <location>
        <begin position="213"/>
        <end position="249"/>
    </location>
</feature>